<accession>A0A3G8XJM6</accession>
<organism evidence="1 2">
    <name type="scientific">Kaistella carnis</name>
    <dbReference type="NCBI Taxonomy" id="1241979"/>
    <lineage>
        <taxon>Bacteria</taxon>
        <taxon>Pseudomonadati</taxon>
        <taxon>Bacteroidota</taxon>
        <taxon>Flavobacteriia</taxon>
        <taxon>Flavobacteriales</taxon>
        <taxon>Weeksellaceae</taxon>
        <taxon>Chryseobacterium group</taxon>
        <taxon>Kaistella</taxon>
    </lineage>
</organism>
<dbReference type="Proteomes" id="UP000270185">
    <property type="component" value="Chromosome"/>
</dbReference>
<dbReference type="InterPro" id="IPR038461">
    <property type="entry name" value="Schlafen_AlbA_2_dom_sf"/>
</dbReference>
<keyword evidence="2" id="KW-1185">Reference proteome</keyword>
<dbReference type="OrthoDB" id="1120869at2"/>
<evidence type="ECO:0000313" key="1">
    <source>
        <dbReference type="EMBL" id="AZI32988.1"/>
    </source>
</evidence>
<dbReference type="AlphaFoldDB" id="A0A3G8XJM6"/>
<name>A0A3G8XJM6_9FLAO</name>
<reference evidence="2" key="1">
    <citation type="submission" date="2018-11" db="EMBL/GenBank/DDBJ databases">
        <title>Proposal to divide the Flavobacteriaceae and reorganize its genera based on Amino Acid Identity values calculated from whole genome sequences.</title>
        <authorList>
            <person name="Nicholson A.C."/>
            <person name="Gulvik C.A."/>
            <person name="Whitney A.M."/>
            <person name="Humrighouse B.W."/>
            <person name="Bell M."/>
            <person name="Holmes B."/>
            <person name="Steigerwalt A.G."/>
            <person name="Villarma A."/>
            <person name="Sheth M."/>
            <person name="Batra D."/>
            <person name="Pryor J."/>
            <person name="Bernardet J.-F."/>
            <person name="Hugo C."/>
            <person name="Kampfer P."/>
            <person name="Newman J.D."/>
            <person name="McQuiston J.R."/>
        </authorList>
    </citation>
    <scope>NUCLEOTIDE SEQUENCE [LARGE SCALE GENOMIC DNA]</scope>
    <source>
        <strain evidence="2">G0081</strain>
    </source>
</reference>
<proteinExistence type="predicted"/>
<dbReference type="RefSeq" id="WP_125023984.1">
    <property type="nucleotide sequence ID" value="NZ_CP034159.1"/>
</dbReference>
<sequence>METKKPLLSYVVKTQYVTNKAGLKTLYQKVFTYENILTARQNAFEYYEAAIGYLKSENEIEIDENSGKITYKNPEKYDRGIAIYMRINEDVNKFGIVDQAETLYIIGGHFDLSTRDKNRLKLGKNTEEKYFKLLKIKSDANQKENLAGTAKRLQSMAELNRIKETSLEKIDFIGNVSAKESLEQLLESSCAFLNTEGGTIIFGQYQAMDDKKDQHLVRGMAFIMELLLPLSYPFEQDHFTFKKRSLLGRQFLEITITKSGRDCFYNEHFYYRCATGNVLDLDKNFS</sequence>
<dbReference type="Gene3D" id="3.30.950.30">
    <property type="entry name" value="Schlafen, AAA domain"/>
    <property type="match status" value="1"/>
</dbReference>
<dbReference type="EMBL" id="CP034159">
    <property type="protein sequence ID" value="AZI32988.1"/>
    <property type="molecule type" value="Genomic_DNA"/>
</dbReference>
<gene>
    <name evidence="1" type="ORF">EIB73_07295</name>
</gene>
<dbReference type="KEGG" id="ccas:EIB73_07295"/>
<evidence type="ECO:0000313" key="2">
    <source>
        <dbReference type="Proteomes" id="UP000270185"/>
    </source>
</evidence>
<protein>
    <submittedName>
        <fullName evidence="1">Uncharacterized protein</fullName>
    </submittedName>
</protein>